<dbReference type="AlphaFoldDB" id="A0AA39GLF6"/>
<sequence length="438" mass="48914">MSGLIFVTTDGSAKAVVKENRRASGVEPAQSDASEKQMQKQQKQVLNEDLALAPVVGVPPPPPSDWALIKFPVETDRTSQMLFHRYFPCNPIRDPLLPYKLFGIKIDVHTDNMWLASPLIQDELFYRAVDMMVSSSYDLICGYGLTNRTRRKLADLLPKLNQRLSLPDAHLQSTTLYVVGILVSAATLFADHASASLHAKGISQLFQLRRSAKTDPTDLMVSMALDRWIPIHSLSAHEAPRFPEEVTLMYTEQAMVRPDCVPDHRLALVFYTLQCTTILLNTHDLGAPQVNGARLHDSMGFVQSELLRLKDQLADQLSECIRLSLMTFLATTFRVPGQYEHPCCGSLAEPLLSACVANKEGISRLPKAMQTWLLLVGAMAAGAVSNERVRLGWRSLFSAKQEPWEVMRLEVKRVMWIDAIQDVLGRRALEFSAPRGPP</sequence>
<keyword evidence="3" id="KW-1185">Reference proteome</keyword>
<evidence type="ECO:0000256" key="1">
    <source>
        <dbReference type="SAM" id="MobiDB-lite"/>
    </source>
</evidence>
<protein>
    <submittedName>
        <fullName evidence="2">Uncharacterized protein</fullName>
    </submittedName>
</protein>
<feature type="region of interest" description="Disordered" evidence="1">
    <location>
        <begin position="17"/>
        <end position="37"/>
    </location>
</feature>
<reference evidence="2" key="1">
    <citation type="submission" date="2022-10" db="EMBL/GenBank/DDBJ databases">
        <title>Determination and structural analysis of whole genome sequence of Sarocladium strictum F4-1.</title>
        <authorList>
            <person name="Hu L."/>
            <person name="Jiang Y."/>
        </authorList>
    </citation>
    <scope>NUCLEOTIDE SEQUENCE</scope>
    <source>
        <strain evidence="2">F4-1</strain>
    </source>
</reference>
<dbReference type="EMBL" id="JAPDFR010000002">
    <property type="protein sequence ID" value="KAK0389560.1"/>
    <property type="molecule type" value="Genomic_DNA"/>
</dbReference>
<gene>
    <name evidence="2" type="ORF">NLU13_3135</name>
</gene>
<proteinExistence type="predicted"/>
<organism evidence="2 3">
    <name type="scientific">Sarocladium strictum</name>
    <name type="common">Black bundle disease fungus</name>
    <name type="synonym">Acremonium strictum</name>
    <dbReference type="NCBI Taxonomy" id="5046"/>
    <lineage>
        <taxon>Eukaryota</taxon>
        <taxon>Fungi</taxon>
        <taxon>Dikarya</taxon>
        <taxon>Ascomycota</taxon>
        <taxon>Pezizomycotina</taxon>
        <taxon>Sordariomycetes</taxon>
        <taxon>Hypocreomycetidae</taxon>
        <taxon>Hypocreales</taxon>
        <taxon>Sarocladiaceae</taxon>
        <taxon>Sarocladium</taxon>
    </lineage>
</organism>
<evidence type="ECO:0000313" key="2">
    <source>
        <dbReference type="EMBL" id="KAK0389560.1"/>
    </source>
</evidence>
<name>A0AA39GLF6_SARSR</name>
<comment type="caution">
    <text evidence="2">The sequence shown here is derived from an EMBL/GenBank/DDBJ whole genome shotgun (WGS) entry which is preliminary data.</text>
</comment>
<dbReference type="Proteomes" id="UP001175261">
    <property type="component" value="Unassembled WGS sequence"/>
</dbReference>
<accession>A0AA39GLF6</accession>
<evidence type="ECO:0000313" key="3">
    <source>
        <dbReference type="Proteomes" id="UP001175261"/>
    </source>
</evidence>